<evidence type="ECO:0000313" key="1">
    <source>
        <dbReference type="EMBL" id="GEO80474.1"/>
    </source>
</evidence>
<name>A0A512H4X8_9PROT</name>
<reference evidence="1 2" key="1">
    <citation type="submission" date="2019-07" db="EMBL/GenBank/DDBJ databases">
        <title>Whole genome shotgun sequence of Rhodospirillum oryzae NBRC 107573.</title>
        <authorList>
            <person name="Hosoyama A."/>
            <person name="Uohara A."/>
            <person name="Ohji S."/>
            <person name="Ichikawa N."/>
        </authorList>
    </citation>
    <scope>NUCLEOTIDE SEQUENCE [LARGE SCALE GENOMIC DNA]</scope>
    <source>
        <strain evidence="1 2">NBRC 107573</strain>
    </source>
</reference>
<evidence type="ECO:0000313" key="2">
    <source>
        <dbReference type="Proteomes" id="UP000321567"/>
    </source>
</evidence>
<dbReference type="InterPro" id="IPR025455">
    <property type="entry name" value="DUF4276"/>
</dbReference>
<keyword evidence="2" id="KW-1185">Reference proteome</keyword>
<dbReference type="AlphaFoldDB" id="A0A512H4X8"/>
<protein>
    <recommendedName>
        <fullName evidence="3">DUF4276 family protein</fullName>
    </recommendedName>
</protein>
<comment type="caution">
    <text evidence="1">The sequence shown here is derived from an EMBL/GenBank/DDBJ whole genome shotgun (WGS) entry which is preliminary data.</text>
</comment>
<dbReference type="EMBL" id="BJZO01000010">
    <property type="protein sequence ID" value="GEO80474.1"/>
    <property type="molecule type" value="Genomic_DNA"/>
</dbReference>
<organism evidence="1 2">
    <name type="scientific">Pararhodospirillum oryzae</name>
    <dbReference type="NCBI Taxonomy" id="478448"/>
    <lineage>
        <taxon>Bacteria</taxon>
        <taxon>Pseudomonadati</taxon>
        <taxon>Pseudomonadota</taxon>
        <taxon>Alphaproteobacteria</taxon>
        <taxon>Rhodospirillales</taxon>
        <taxon>Rhodospirillaceae</taxon>
        <taxon>Pararhodospirillum</taxon>
    </lineage>
</organism>
<gene>
    <name evidence="1" type="ORF">ROR02_06050</name>
</gene>
<dbReference type="RefSeq" id="WP_147162531.1">
    <property type="nucleotide sequence ID" value="NZ_BJZO01000010.1"/>
</dbReference>
<proteinExistence type="predicted"/>
<accession>A0A512H4X8</accession>
<dbReference type="OrthoDB" id="283783at2"/>
<dbReference type="Proteomes" id="UP000321567">
    <property type="component" value="Unassembled WGS sequence"/>
</dbReference>
<sequence length="188" mass="21573">MNRVIFMLEGKSEKEFLDILLPRFFPDLKFLCIQHEGKQDLEKSIPRKLRGWKDPEDCFVILRDKDTDDCRTLKASLVRLCQDAGRPDALVRIACHELEAWYLGDPDALAEAFKKPDLGKIRGRRKFRTPDAIQDPVNEVMYLCPAFQKVSGARAVAKHLSYTRNISSSFRVFIEGLARVAHLSLPEL</sequence>
<dbReference type="Pfam" id="PF14103">
    <property type="entry name" value="DUF4276"/>
    <property type="match status" value="1"/>
</dbReference>
<evidence type="ECO:0008006" key="3">
    <source>
        <dbReference type="Google" id="ProtNLM"/>
    </source>
</evidence>